<proteinExistence type="predicted"/>
<name>Q3ZR49_LACPA</name>
<reference evidence="1" key="1">
    <citation type="submission" date="2004-06" db="EMBL/GenBank/DDBJ databases">
        <authorList>
            <person name="Desmond C.M."/>
            <person name="Stanton C."/>
            <person name="Fitzgerald G."/>
            <person name="Ross P."/>
        </authorList>
    </citation>
    <scope>NUCLEOTIDE SEQUENCE</scope>
    <source>
        <strain evidence="1">NFBC338</strain>
        <plasmid evidence="1">pCD02</plasmid>
    </source>
</reference>
<dbReference type="EMBL" id="AY662331">
    <property type="protein sequence ID" value="AAW81293.1"/>
    <property type="molecule type" value="Genomic_DNA"/>
</dbReference>
<reference evidence="1" key="2">
    <citation type="journal article" date="2005" name="Plasmid">
        <title>Sequence analysis of the plasmid genome of the probiotic strain Lactobacillus paracasei NFBC338 which includes the plasmids pCD01 and pCD02.</title>
        <authorList>
            <person name="Desmond C."/>
            <person name="Ross R.P."/>
            <person name="Fitzgerald G."/>
            <person name="Stanton C."/>
        </authorList>
    </citation>
    <scope>NUCLEOTIDE SEQUENCE</scope>
    <source>
        <strain evidence="1">NFBC338</strain>
        <plasmid evidence="1">pCD02</plasmid>
    </source>
</reference>
<dbReference type="AlphaFoldDB" id="Q3ZR49"/>
<dbReference type="RefSeq" id="WP_012881173.1">
    <property type="nucleotide sequence ID" value="NC_013544.1"/>
</dbReference>
<keyword evidence="1" id="KW-0614">Plasmid</keyword>
<accession>Q3ZR49</accession>
<protein>
    <submittedName>
        <fullName evidence="1">Uncharacterized protein</fullName>
    </submittedName>
</protein>
<geneLocation type="plasmid" evidence="1">
    <name>pCD02</name>
</geneLocation>
<organism evidence="1">
    <name type="scientific">Lacticaseibacillus paracasei subsp. paracasei</name>
    <dbReference type="NCBI Taxonomy" id="47714"/>
    <lineage>
        <taxon>Bacteria</taxon>
        <taxon>Bacillati</taxon>
        <taxon>Bacillota</taxon>
        <taxon>Bacilli</taxon>
        <taxon>Lactobacillales</taxon>
        <taxon>Lactobacillaceae</taxon>
        <taxon>Lacticaseibacillus</taxon>
    </lineage>
</organism>
<sequence>MNLEKILISFLLKEGPLPSHAVIHMLSIRMKSTPNNIRVLLHRFFKSNTSIHVSAITIKHNEHFFYLDGQTEKLAQLLINKYLWLPIGRLLRELRKSHFLFSLEVFKILGQPLESSEGHKSVESYLNELTKDKLIEVKNEDEPEEYICFSQKLNGYFGINTAAKELETRRQFLTFQEAIISDFLERWKKMNILSWNHTQQQHISRGPENIFKINGCYVDAFGFCYVLSVAKEVKGEKKPVPVIINAQIYRGVTKQDIEGFLNTLKLIKYKYKSNAIPVFIYGKPLPKEVFQYAKKNGLVLASAKMLLGNQLETTLNLISDINETKSNNLQYRSSPKCWCKLNSANLSFHKLKHTGFF</sequence>
<evidence type="ECO:0000313" key="1">
    <source>
        <dbReference type="EMBL" id="AAW81293.1"/>
    </source>
</evidence>